<dbReference type="InterPro" id="IPR017437">
    <property type="entry name" value="ATP-NAD_kinase_PpnK-typ_C"/>
</dbReference>
<dbReference type="Gene3D" id="2.60.200.30">
    <property type="entry name" value="Probable inorganic polyphosphate/atp-NAD kinase, domain 2"/>
    <property type="match status" value="1"/>
</dbReference>
<reference evidence="1 2" key="1">
    <citation type="journal article" date="2016" name="Nat. Commun.">
        <title>Thousands of microbial genomes shed light on interconnected biogeochemical processes in an aquifer system.</title>
        <authorList>
            <person name="Anantharaman K."/>
            <person name="Brown C.T."/>
            <person name="Hug L.A."/>
            <person name="Sharon I."/>
            <person name="Castelle C.J."/>
            <person name="Probst A.J."/>
            <person name="Thomas B.C."/>
            <person name="Singh A."/>
            <person name="Wilkins M.J."/>
            <person name="Karaoz U."/>
            <person name="Brodie E.L."/>
            <person name="Williams K.H."/>
            <person name="Hubbard S.S."/>
            <person name="Banfield J.F."/>
        </authorList>
    </citation>
    <scope>NUCLEOTIDE SEQUENCE [LARGE SCALE GENOMIC DNA]</scope>
</reference>
<sequence length="224" mass="24665">MKVLLYGRYGRHADEVENLVKSFGIEVVRDNPEVVIAFGGDGTILGAERDWPDIPKLALKNSKNCHLCAPLPNEKMLELLSENKLTVKEYMKLEATVGDRKMTALNDVIIAHKHPNMAIRFAVDGGSEFVGDGLIFATPFGSTGYFYSVTKTMFDKGIGLAFNNIHILDIREQIYAEDAKIKILLTRGPAVLAVDNDPNLLSLPDSSEILVKKSPLTAKILVPI</sequence>
<dbReference type="Proteomes" id="UP000178681">
    <property type="component" value="Unassembled WGS sequence"/>
</dbReference>
<evidence type="ECO:0008006" key="3">
    <source>
        <dbReference type="Google" id="ProtNLM"/>
    </source>
</evidence>
<dbReference type="EMBL" id="MFJG01000009">
    <property type="protein sequence ID" value="OGG07257.1"/>
    <property type="molecule type" value="Genomic_DNA"/>
</dbReference>
<dbReference type="STRING" id="1798377.A2872_01475"/>
<dbReference type="GO" id="GO:0003951">
    <property type="term" value="F:NAD+ kinase activity"/>
    <property type="evidence" value="ECO:0007669"/>
    <property type="project" value="InterPro"/>
</dbReference>
<dbReference type="InterPro" id="IPR016064">
    <property type="entry name" value="NAD/diacylglycerol_kinase_sf"/>
</dbReference>
<evidence type="ECO:0000313" key="2">
    <source>
        <dbReference type="Proteomes" id="UP000178681"/>
    </source>
</evidence>
<proteinExistence type="predicted"/>
<gene>
    <name evidence="1" type="ORF">A2872_01475</name>
</gene>
<protein>
    <recommendedName>
        <fullName evidence="3">NAD(+) kinase</fullName>
    </recommendedName>
</protein>
<organism evidence="1 2">
    <name type="scientific">Candidatus Gottesmanbacteria bacterium RIFCSPHIGHO2_01_FULL_42_12</name>
    <dbReference type="NCBI Taxonomy" id="1798377"/>
    <lineage>
        <taxon>Bacteria</taxon>
        <taxon>Candidatus Gottesmaniibacteriota</taxon>
    </lineage>
</organism>
<comment type="caution">
    <text evidence="1">The sequence shown here is derived from an EMBL/GenBank/DDBJ whole genome shotgun (WGS) entry which is preliminary data.</text>
</comment>
<name>A0A1F5Z4Z7_9BACT</name>
<dbReference type="GO" id="GO:0019674">
    <property type="term" value="P:NAD+ metabolic process"/>
    <property type="evidence" value="ECO:0007669"/>
    <property type="project" value="InterPro"/>
</dbReference>
<dbReference type="SUPFAM" id="SSF111331">
    <property type="entry name" value="NAD kinase/diacylglycerol kinase-like"/>
    <property type="match status" value="1"/>
</dbReference>
<evidence type="ECO:0000313" key="1">
    <source>
        <dbReference type="EMBL" id="OGG07257.1"/>
    </source>
</evidence>
<dbReference type="AlphaFoldDB" id="A0A1F5Z4Z7"/>
<dbReference type="InterPro" id="IPR017438">
    <property type="entry name" value="ATP-NAD_kinase_N"/>
</dbReference>
<accession>A0A1F5Z4Z7</accession>
<dbReference type="Gene3D" id="3.40.50.10330">
    <property type="entry name" value="Probable inorganic polyphosphate/atp-NAD kinase, domain 1"/>
    <property type="match status" value="1"/>
</dbReference>